<feature type="chain" id="PRO_5047224570" description="DUF3324 domain-containing protein" evidence="1">
    <location>
        <begin position="20"/>
        <end position="260"/>
    </location>
</feature>
<keyword evidence="1" id="KW-0732">Signal</keyword>
<proteinExistence type="predicted"/>
<dbReference type="RefSeq" id="WP_379838937.1">
    <property type="nucleotide sequence ID" value="NZ_JBHRYQ010000001.1"/>
</dbReference>
<evidence type="ECO:0000313" key="3">
    <source>
        <dbReference type="Proteomes" id="UP001595616"/>
    </source>
</evidence>
<evidence type="ECO:0008006" key="4">
    <source>
        <dbReference type="Google" id="ProtNLM"/>
    </source>
</evidence>
<evidence type="ECO:0000313" key="2">
    <source>
        <dbReference type="EMBL" id="MFC3812075.1"/>
    </source>
</evidence>
<organism evidence="2 3">
    <name type="scientific">Lacihabitans lacunae</name>
    <dbReference type="NCBI Taxonomy" id="1028214"/>
    <lineage>
        <taxon>Bacteria</taxon>
        <taxon>Pseudomonadati</taxon>
        <taxon>Bacteroidota</taxon>
        <taxon>Cytophagia</taxon>
        <taxon>Cytophagales</taxon>
        <taxon>Leadbetterellaceae</taxon>
        <taxon>Lacihabitans</taxon>
    </lineage>
</organism>
<dbReference type="EMBL" id="JBHRYQ010000001">
    <property type="protein sequence ID" value="MFC3812075.1"/>
    <property type="molecule type" value="Genomic_DNA"/>
</dbReference>
<reference evidence="3" key="1">
    <citation type="journal article" date="2019" name="Int. J. Syst. Evol. Microbiol.">
        <title>The Global Catalogue of Microorganisms (GCM) 10K type strain sequencing project: providing services to taxonomists for standard genome sequencing and annotation.</title>
        <authorList>
            <consortium name="The Broad Institute Genomics Platform"/>
            <consortium name="The Broad Institute Genome Sequencing Center for Infectious Disease"/>
            <person name="Wu L."/>
            <person name="Ma J."/>
        </authorList>
    </citation>
    <scope>NUCLEOTIDE SEQUENCE [LARGE SCALE GENOMIC DNA]</scope>
    <source>
        <strain evidence="3">CECT 7956</strain>
    </source>
</reference>
<gene>
    <name evidence="2" type="ORF">ACFOOI_15550</name>
</gene>
<keyword evidence="3" id="KW-1185">Reference proteome</keyword>
<name>A0ABV7YYI1_9BACT</name>
<sequence length="260" mass="28783">MKILITIIFSCLLSFQSIGAVIVQNGLTQIHDVSMHSQKEGKVVLKNIGNKPEAIKVYFNDLSTDCKGEMSYVVPGKNARSLYPFLNISTTNYTLQPGEEYELTYQIDLTKNKFESGSMWTLMMIEIVEPISKETSSSGFEIGSKVRYAVQLITNIGQKNAENFVFSNVKLAKDLDGEKVVEASIDNGGVFMILPNVTIQIFDSKGSKVKDITVPSKKIYPQNCQSFKLPLAGLATGKYQAVLLADYLEESIGVNLEIEI</sequence>
<comment type="caution">
    <text evidence="2">The sequence shown here is derived from an EMBL/GenBank/DDBJ whole genome shotgun (WGS) entry which is preliminary data.</text>
</comment>
<dbReference type="Proteomes" id="UP001595616">
    <property type="component" value="Unassembled WGS sequence"/>
</dbReference>
<accession>A0ABV7YYI1</accession>
<feature type="signal peptide" evidence="1">
    <location>
        <begin position="1"/>
        <end position="19"/>
    </location>
</feature>
<protein>
    <recommendedName>
        <fullName evidence="4">DUF3324 domain-containing protein</fullName>
    </recommendedName>
</protein>
<evidence type="ECO:0000256" key="1">
    <source>
        <dbReference type="SAM" id="SignalP"/>
    </source>
</evidence>